<dbReference type="InParanoid" id="D6TT64"/>
<evidence type="ECO:0000313" key="2">
    <source>
        <dbReference type="Proteomes" id="UP000004508"/>
    </source>
</evidence>
<accession>D6TT64</accession>
<keyword evidence="2" id="KW-1185">Reference proteome</keyword>
<dbReference type="eggNOG" id="ENOG5033RSV">
    <property type="taxonomic scope" value="Bacteria"/>
</dbReference>
<name>D6TT64_KTERA</name>
<sequence length="640" mass="71705">MTSLTASSVNILTTSQAVPSTPSWFGEITVIAHHLQRQDVLTAIEEQVHFARRRFGRYEVIDFVAVLFGYAISGERTLEAFYECLQPWANMLMALFGRDRLPARSTLSRFLAALDQPTVESLRTLFLKDLLARPLGKEEQLGGLFDRQGNRYLVFDVDGTREAARQRALPQTADRPAPQRRLRPLCAPGYTGRKRGEIVRSRTTVLQAHTHQFLGTFGNSGNGEYRAELRRAVTAIQGYREAHHHPEERVLLRLDGQYGTGAVLADLAGLPFVMRGKAYHLLKHTDIQARLKLPPDQHLTHPESGMVRALYDCPDVPVGPDGVSCRVVVATHQASEKKSRIGVTRAGVVYELFFSRLPQQTFTASDVVALYLHRGAFETTLADEDQEIDPDRWVSHTATGQEVWQLISQWVWNLRLELGHQLHPDPVRTTEFAPALPPAHKETPAQAPVQGYEKASVALPWKAGRFSGQDFALQPDGTLRCPADQMLVANERRREANGSLRVVYAASIRSCRPCPLREHCQWNGSATKKPRQVSVLLHPLRVGSQPILWKDWSRRQHRRACMQLLRHQRVEVRVEPALAAASLSPLTSAPLSRAQRAHYRLTFQERLVRNARVSTAGQVTIRLCGVPANFATSLGLSLIA</sequence>
<reference evidence="1 2" key="1">
    <citation type="journal article" date="2011" name="Stand. Genomic Sci.">
        <title>Non-contiguous finished genome sequence and contextual data of the filamentous soil bacterium Ktedonobacter racemifer type strain (SOSP1-21).</title>
        <authorList>
            <person name="Chang Y.J."/>
            <person name="Land M."/>
            <person name="Hauser L."/>
            <person name="Chertkov O."/>
            <person name="Del Rio T.G."/>
            <person name="Nolan M."/>
            <person name="Copeland A."/>
            <person name="Tice H."/>
            <person name="Cheng J.F."/>
            <person name="Lucas S."/>
            <person name="Han C."/>
            <person name="Goodwin L."/>
            <person name="Pitluck S."/>
            <person name="Ivanova N."/>
            <person name="Ovchinikova G."/>
            <person name="Pati A."/>
            <person name="Chen A."/>
            <person name="Palaniappan K."/>
            <person name="Mavromatis K."/>
            <person name="Liolios K."/>
            <person name="Brettin T."/>
            <person name="Fiebig A."/>
            <person name="Rohde M."/>
            <person name="Abt B."/>
            <person name="Goker M."/>
            <person name="Detter J.C."/>
            <person name="Woyke T."/>
            <person name="Bristow J."/>
            <person name="Eisen J.A."/>
            <person name="Markowitz V."/>
            <person name="Hugenholtz P."/>
            <person name="Kyrpides N.C."/>
            <person name="Klenk H.P."/>
            <person name="Lapidus A."/>
        </authorList>
    </citation>
    <scope>NUCLEOTIDE SEQUENCE [LARGE SCALE GENOMIC DNA]</scope>
    <source>
        <strain evidence="2">DSM 44963</strain>
    </source>
</reference>
<evidence type="ECO:0000313" key="1">
    <source>
        <dbReference type="EMBL" id="EFH83615.1"/>
    </source>
</evidence>
<protein>
    <recommendedName>
        <fullName evidence="3">Transposase DDE domain-containing protein</fullName>
    </recommendedName>
</protein>
<comment type="caution">
    <text evidence="1">The sequence shown here is derived from an EMBL/GenBank/DDBJ whole genome shotgun (WGS) entry which is preliminary data.</text>
</comment>
<dbReference type="EMBL" id="ADVG01000003">
    <property type="protein sequence ID" value="EFH83615.1"/>
    <property type="molecule type" value="Genomic_DNA"/>
</dbReference>
<dbReference type="STRING" id="485913.Krac_4604"/>
<dbReference type="RefSeq" id="WP_007914434.1">
    <property type="nucleotide sequence ID" value="NZ_ADVG01000003.1"/>
</dbReference>
<gene>
    <name evidence="1" type="ORF">Krac_4604</name>
</gene>
<organism evidence="1 2">
    <name type="scientific">Ktedonobacter racemifer DSM 44963</name>
    <dbReference type="NCBI Taxonomy" id="485913"/>
    <lineage>
        <taxon>Bacteria</taxon>
        <taxon>Bacillati</taxon>
        <taxon>Chloroflexota</taxon>
        <taxon>Ktedonobacteria</taxon>
        <taxon>Ktedonobacterales</taxon>
        <taxon>Ktedonobacteraceae</taxon>
        <taxon>Ktedonobacter</taxon>
    </lineage>
</organism>
<evidence type="ECO:0008006" key="3">
    <source>
        <dbReference type="Google" id="ProtNLM"/>
    </source>
</evidence>
<dbReference type="AlphaFoldDB" id="D6TT64"/>
<dbReference type="OrthoDB" id="150704at2"/>
<proteinExistence type="predicted"/>
<dbReference type="Proteomes" id="UP000004508">
    <property type="component" value="Unassembled WGS sequence"/>
</dbReference>